<feature type="transmembrane region" description="Helical" evidence="1">
    <location>
        <begin position="180"/>
        <end position="207"/>
    </location>
</feature>
<feature type="transmembrane region" description="Helical" evidence="1">
    <location>
        <begin position="384"/>
        <end position="403"/>
    </location>
</feature>
<organism evidence="2 3">
    <name type="scientific">Roseivirga pacifica</name>
    <dbReference type="NCBI Taxonomy" id="1267423"/>
    <lineage>
        <taxon>Bacteria</taxon>
        <taxon>Pseudomonadati</taxon>
        <taxon>Bacteroidota</taxon>
        <taxon>Cytophagia</taxon>
        <taxon>Cytophagales</taxon>
        <taxon>Roseivirgaceae</taxon>
        <taxon>Roseivirga</taxon>
    </lineage>
</organism>
<keyword evidence="1" id="KW-0472">Membrane</keyword>
<gene>
    <name evidence="2" type="ORF">SAMN05216290_1648</name>
</gene>
<feature type="transmembrane region" description="Helical" evidence="1">
    <location>
        <begin position="267"/>
        <end position="286"/>
    </location>
</feature>
<reference evidence="3" key="1">
    <citation type="submission" date="2016-10" db="EMBL/GenBank/DDBJ databases">
        <authorList>
            <person name="Varghese N."/>
            <person name="Submissions S."/>
        </authorList>
    </citation>
    <scope>NUCLEOTIDE SEQUENCE [LARGE SCALE GENOMIC DNA]</scope>
    <source>
        <strain evidence="3">CGMCC 1.12402</strain>
    </source>
</reference>
<keyword evidence="1" id="KW-1133">Transmembrane helix</keyword>
<name>A0A1I0P1M9_9BACT</name>
<feature type="transmembrane region" description="Helical" evidence="1">
    <location>
        <begin position="131"/>
        <end position="151"/>
    </location>
</feature>
<feature type="transmembrane region" description="Helical" evidence="1">
    <location>
        <begin position="219"/>
        <end position="240"/>
    </location>
</feature>
<evidence type="ECO:0000256" key="1">
    <source>
        <dbReference type="SAM" id="Phobius"/>
    </source>
</evidence>
<dbReference type="STRING" id="1267423.SAMN05216290_1648"/>
<keyword evidence="1" id="KW-0812">Transmembrane</keyword>
<evidence type="ECO:0000313" key="3">
    <source>
        <dbReference type="Proteomes" id="UP000199437"/>
    </source>
</evidence>
<proteinExistence type="predicted"/>
<feature type="transmembrane region" description="Helical" evidence="1">
    <location>
        <begin position="23"/>
        <end position="42"/>
    </location>
</feature>
<protein>
    <submittedName>
        <fullName evidence="2">Uncharacterized protein</fullName>
    </submittedName>
</protein>
<feature type="transmembrane region" description="Helical" evidence="1">
    <location>
        <begin position="298"/>
        <end position="317"/>
    </location>
</feature>
<feature type="transmembrane region" description="Helical" evidence="1">
    <location>
        <begin position="347"/>
        <end position="364"/>
    </location>
</feature>
<feature type="transmembrane region" description="Helical" evidence="1">
    <location>
        <begin position="103"/>
        <end position="119"/>
    </location>
</feature>
<dbReference type="Proteomes" id="UP000199437">
    <property type="component" value="Unassembled WGS sequence"/>
</dbReference>
<dbReference type="EMBL" id="FOIR01000001">
    <property type="protein sequence ID" value="SEW08059.1"/>
    <property type="molecule type" value="Genomic_DNA"/>
</dbReference>
<feature type="transmembrane region" description="Helical" evidence="1">
    <location>
        <begin position="323"/>
        <end position="340"/>
    </location>
</feature>
<dbReference type="AlphaFoldDB" id="A0A1I0P1M9"/>
<keyword evidence="3" id="KW-1185">Reference proteome</keyword>
<accession>A0A1I0P1M9</accession>
<sequence length="408" mass="48260">MDAKNLIKNLGFKRIAYFHPMRIRLYWLPVFLLLTIAAFFAYKALQAPLSYELAPAFDGNEYTLIYNYFTGNSDSFDVSFPFHQRIFVPYLASLINKEVIHDFQWINLVFSLLTVWMLFKLWRELGFELKWFWAGFVWLIFHWTGMIRLNAFDPITVDVPTYFFQTVFLWAVLKRKFVHLLWLAPLATCQKESFVALPIILFVYAWWHNRKTEEGFYSLYIIAGSAVLALAAQWFINFYFPPIEAGKGALITIGYHAKQALLNPFEIVRWLAAISMAFGPAIWWAINRYRKHYYYDNTRNLLVIFTALYLAFGILAGGDMTRIVYLGFPFIATWLIYELQQADFKKYWLLIVFSLPLMMLHTAIPDPAFQWETWENWYPEFSDNYFIGILISYTIMTTLFLTINPRTK</sequence>
<evidence type="ECO:0000313" key="2">
    <source>
        <dbReference type="EMBL" id="SEW08059.1"/>
    </source>
</evidence>